<protein>
    <submittedName>
        <fullName evidence="2">Uncharacterized protein</fullName>
    </submittedName>
</protein>
<evidence type="ECO:0000256" key="1">
    <source>
        <dbReference type="SAM" id="Phobius"/>
    </source>
</evidence>
<comment type="caution">
    <text evidence="2">The sequence shown here is derived from an EMBL/GenBank/DDBJ whole genome shotgun (WGS) entry which is preliminary data.</text>
</comment>
<keyword evidence="1" id="KW-0472">Membrane</keyword>
<dbReference type="AlphaFoldDB" id="A0A0F9K405"/>
<evidence type="ECO:0000313" key="2">
    <source>
        <dbReference type="EMBL" id="KKM76708.1"/>
    </source>
</evidence>
<name>A0A0F9K405_9ZZZZ</name>
<feature type="transmembrane region" description="Helical" evidence="1">
    <location>
        <begin position="45"/>
        <end position="62"/>
    </location>
</feature>
<reference evidence="2" key="1">
    <citation type="journal article" date="2015" name="Nature">
        <title>Complex archaea that bridge the gap between prokaryotes and eukaryotes.</title>
        <authorList>
            <person name="Spang A."/>
            <person name="Saw J.H."/>
            <person name="Jorgensen S.L."/>
            <person name="Zaremba-Niedzwiedzka K."/>
            <person name="Martijn J."/>
            <person name="Lind A.E."/>
            <person name="van Eijk R."/>
            <person name="Schleper C."/>
            <person name="Guy L."/>
            <person name="Ettema T.J."/>
        </authorList>
    </citation>
    <scope>NUCLEOTIDE SEQUENCE</scope>
</reference>
<dbReference type="EMBL" id="LAZR01008760">
    <property type="protein sequence ID" value="KKM76708.1"/>
    <property type="molecule type" value="Genomic_DNA"/>
</dbReference>
<sequence length="95" mass="11218">MKIGTLTFDIYGEFLFLKSVDTFFTAMDPVFLTVSNDFDSEYRRFSFYAVVIKIVIPLQIFWKNDSLYKSLVRQLNKCFGNWQLNIDLKIHETGD</sequence>
<gene>
    <name evidence="2" type="ORF">LCGC14_1377420</name>
</gene>
<organism evidence="2">
    <name type="scientific">marine sediment metagenome</name>
    <dbReference type="NCBI Taxonomy" id="412755"/>
    <lineage>
        <taxon>unclassified sequences</taxon>
        <taxon>metagenomes</taxon>
        <taxon>ecological metagenomes</taxon>
    </lineage>
</organism>
<keyword evidence="1" id="KW-0812">Transmembrane</keyword>
<proteinExistence type="predicted"/>
<accession>A0A0F9K405</accession>
<keyword evidence="1" id="KW-1133">Transmembrane helix</keyword>